<feature type="compositionally biased region" description="Basic and acidic residues" evidence="1">
    <location>
        <begin position="83"/>
        <end position="92"/>
    </location>
</feature>
<proteinExistence type="predicted"/>
<reference evidence="2 3" key="1">
    <citation type="journal article" date="2019" name="Mol. Ecol. Resour.">
        <title>Improving Illumina assemblies with Hi-C and long reads: an example with the North African dromedary.</title>
        <authorList>
            <person name="Elbers J.P."/>
            <person name="Rogers M.F."/>
            <person name="Perelman P.L."/>
            <person name="Proskuryakova A.A."/>
            <person name="Serdyukova N.A."/>
            <person name="Johnson W.E."/>
            <person name="Horin P."/>
            <person name="Corander J."/>
            <person name="Murphy D."/>
            <person name="Burger P.A."/>
        </authorList>
    </citation>
    <scope>NUCLEOTIDE SEQUENCE [LARGE SCALE GENOMIC DNA]</scope>
    <source>
        <strain evidence="2">Drom800</strain>
        <tissue evidence="2">Blood</tissue>
    </source>
</reference>
<accession>A0A5N4C2B9</accession>
<dbReference type="EMBL" id="JWIN03000037">
    <property type="protein sequence ID" value="KAB1252998.1"/>
    <property type="molecule type" value="Genomic_DNA"/>
</dbReference>
<evidence type="ECO:0000256" key="1">
    <source>
        <dbReference type="SAM" id="MobiDB-lite"/>
    </source>
</evidence>
<organism evidence="2 3">
    <name type="scientific">Camelus dromedarius</name>
    <name type="common">Dromedary</name>
    <name type="synonym">Arabian camel</name>
    <dbReference type="NCBI Taxonomy" id="9838"/>
    <lineage>
        <taxon>Eukaryota</taxon>
        <taxon>Metazoa</taxon>
        <taxon>Chordata</taxon>
        <taxon>Craniata</taxon>
        <taxon>Vertebrata</taxon>
        <taxon>Euteleostomi</taxon>
        <taxon>Mammalia</taxon>
        <taxon>Eutheria</taxon>
        <taxon>Laurasiatheria</taxon>
        <taxon>Artiodactyla</taxon>
        <taxon>Tylopoda</taxon>
        <taxon>Camelidae</taxon>
        <taxon>Camelus</taxon>
    </lineage>
</organism>
<feature type="region of interest" description="Disordered" evidence="1">
    <location>
        <begin position="56"/>
        <end position="92"/>
    </location>
</feature>
<dbReference type="AlphaFoldDB" id="A0A5N4C2B9"/>
<evidence type="ECO:0000313" key="3">
    <source>
        <dbReference type="Proteomes" id="UP000299084"/>
    </source>
</evidence>
<protein>
    <submittedName>
        <fullName evidence="2">Synaptotagmin-like protein 5</fullName>
    </submittedName>
</protein>
<name>A0A5N4C2B9_CAMDR</name>
<dbReference type="Proteomes" id="UP000299084">
    <property type="component" value="Unassembled WGS sequence"/>
</dbReference>
<comment type="caution">
    <text evidence="2">The sequence shown here is derived from an EMBL/GenBank/DDBJ whole genome shotgun (WGS) entry which is preliminary data.</text>
</comment>
<gene>
    <name evidence="2" type="ORF">Cadr_000003477</name>
</gene>
<sequence length="92" mass="10436">MYGEDDTEAHFLGHVDLVQLRIVTGEWFFEEKAKRFKQVNVLGTDVVRQSILRRSPGAEEIQSQELTRQNAEKSDISPAGQKASHDAPRRKG</sequence>
<evidence type="ECO:0000313" key="2">
    <source>
        <dbReference type="EMBL" id="KAB1252998.1"/>
    </source>
</evidence>
<keyword evidence="3" id="KW-1185">Reference proteome</keyword>